<dbReference type="InterPro" id="IPR037682">
    <property type="entry name" value="TonB_C"/>
</dbReference>
<feature type="region of interest" description="Disordered" evidence="5">
    <location>
        <begin position="102"/>
        <end position="146"/>
    </location>
</feature>
<evidence type="ECO:0000256" key="2">
    <source>
        <dbReference type="ARBA" id="ARBA00022692"/>
    </source>
</evidence>
<comment type="subcellular location">
    <subcellularLocation>
        <location evidence="1">Membrane</location>
        <topology evidence="1">Single-pass membrane protein</topology>
    </subcellularLocation>
</comment>
<keyword evidence="4" id="KW-0472">Membrane</keyword>
<keyword evidence="8" id="KW-1185">Reference proteome</keyword>
<evidence type="ECO:0000256" key="3">
    <source>
        <dbReference type="ARBA" id="ARBA00022989"/>
    </source>
</evidence>
<dbReference type="InterPro" id="IPR006260">
    <property type="entry name" value="TonB/TolA_C"/>
</dbReference>
<dbReference type="Pfam" id="PF13103">
    <property type="entry name" value="TonB_2"/>
    <property type="match status" value="1"/>
</dbReference>
<feature type="region of interest" description="Disordered" evidence="5">
    <location>
        <begin position="160"/>
        <end position="288"/>
    </location>
</feature>
<feature type="domain" description="TonB C-terminal" evidence="6">
    <location>
        <begin position="283"/>
        <end position="372"/>
    </location>
</feature>
<dbReference type="Gene3D" id="3.30.1150.10">
    <property type="match status" value="1"/>
</dbReference>
<evidence type="ECO:0000313" key="8">
    <source>
        <dbReference type="Proteomes" id="UP001227162"/>
    </source>
</evidence>
<feature type="compositionally biased region" description="Low complexity" evidence="5">
    <location>
        <begin position="196"/>
        <end position="219"/>
    </location>
</feature>
<dbReference type="GO" id="GO:0055085">
    <property type="term" value="P:transmembrane transport"/>
    <property type="evidence" value="ECO:0007669"/>
    <property type="project" value="InterPro"/>
</dbReference>
<comment type="caution">
    <text evidence="7">The sequence shown here is derived from an EMBL/GenBank/DDBJ whole genome shotgun (WGS) entry which is preliminary data.</text>
</comment>
<dbReference type="SUPFAM" id="SSF74653">
    <property type="entry name" value="TolA/TonB C-terminal domain"/>
    <property type="match status" value="1"/>
</dbReference>
<evidence type="ECO:0000256" key="1">
    <source>
        <dbReference type="ARBA" id="ARBA00004167"/>
    </source>
</evidence>
<keyword evidence="3" id="KW-1133">Transmembrane helix</keyword>
<dbReference type="PROSITE" id="PS52015">
    <property type="entry name" value="TONB_CTD"/>
    <property type="match status" value="1"/>
</dbReference>
<reference evidence="7" key="2">
    <citation type="submission" date="2023-04" db="EMBL/GenBank/DDBJ databases">
        <title>'Rhodoalgimonas zhirmunskyi' gen. nov., isolated from a red alga.</title>
        <authorList>
            <person name="Nedashkovskaya O.I."/>
            <person name="Otstavnykh N.Y."/>
            <person name="Bystritskaya E.P."/>
            <person name="Balabanova L.A."/>
            <person name="Isaeva M.P."/>
        </authorList>
    </citation>
    <scope>NUCLEOTIDE SEQUENCE</scope>
    <source>
        <strain evidence="7">10Alg 79</strain>
    </source>
</reference>
<proteinExistence type="predicted"/>
<evidence type="ECO:0000259" key="6">
    <source>
        <dbReference type="PROSITE" id="PS52015"/>
    </source>
</evidence>
<sequence>MRSVFEFAGFAAIALAAHVALWPQEQVDGAEASGAGGDALLSIKAASASVETMVETWETPPEVAEANPQAISAPEADAQPDVVQERAPEMVALAKPKTLDPHAAQDAPAMPQYQDRAPQKMQAAPELAPTRPAPQADVAPETAQEVAPVQMQLAALPPAISSPTAPALPSVQAPATPQEKEPHMGGAPPESRRPALRPAELAAEVVKPQKTVKTPAAKKPAAKKPAVKKKAAAPAPKKKATPAKTAQPSSAGTAARVAKGTGGGQAKGNAGQARSATLSKSKKNSLLSQWGGQIRSRIARRAPRAAGRGTAYVLITVSGNGGLIGVQLAKSSGNARIDKLAVAAVKSAGRFPAAPKALGISRHTFRLPIKSR</sequence>
<evidence type="ECO:0000256" key="5">
    <source>
        <dbReference type="SAM" id="MobiDB-lite"/>
    </source>
</evidence>
<name>A0AAJ1X4R4_9RHOB</name>
<dbReference type="RefSeq" id="WP_317624971.1">
    <property type="nucleotide sequence ID" value="NZ_JANFFA010000001.1"/>
</dbReference>
<dbReference type="Proteomes" id="UP001227162">
    <property type="component" value="Unassembled WGS sequence"/>
</dbReference>
<reference evidence="7" key="1">
    <citation type="submission" date="2022-07" db="EMBL/GenBank/DDBJ databases">
        <authorList>
            <person name="Otstavnykh N."/>
            <person name="Isaeva M."/>
            <person name="Bystritskaya E."/>
        </authorList>
    </citation>
    <scope>NUCLEOTIDE SEQUENCE</scope>
    <source>
        <strain evidence="7">10Alg 79</strain>
    </source>
</reference>
<dbReference type="EMBL" id="JANFFA010000001">
    <property type="protein sequence ID" value="MDQ2093379.1"/>
    <property type="molecule type" value="Genomic_DNA"/>
</dbReference>
<dbReference type="NCBIfam" id="TIGR01352">
    <property type="entry name" value="tonB_Cterm"/>
    <property type="match status" value="1"/>
</dbReference>
<dbReference type="AlphaFoldDB" id="A0AAJ1X4R4"/>
<evidence type="ECO:0000256" key="4">
    <source>
        <dbReference type="ARBA" id="ARBA00023136"/>
    </source>
</evidence>
<evidence type="ECO:0000313" key="7">
    <source>
        <dbReference type="EMBL" id="MDQ2093379.1"/>
    </source>
</evidence>
<keyword evidence="2" id="KW-0812">Transmembrane</keyword>
<protein>
    <submittedName>
        <fullName evidence="7">TonB family protein</fullName>
    </submittedName>
</protein>
<dbReference type="GO" id="GO:0016020">
    <property type="term" value="C:membrane"/>
    <property type="evidence" value="ECO:0007669"/>
    <property type="project" value="UniProtKB-SubCell"/>
</dbReference>
<gene>
    <name evidence="7" type="ORF">NOI20_04595</name>
</gene>
<feature type="compositionally biased region" description="Basic residues" evidence="5">
    <location>
        <begin position="220"/>
        <end position="241"/>
    </location>
</feature>
<organism evidence="7 8">
    <name type="scientific">Rhodalgimonas zhirmunskyi</name>
    <dbReference type="NCBI Taxonomy" id="2964767"/>
    <lineage>
        <taxon>Bacteria</taxon>
        <taxon>Pseudomonadati</taxon>
        <taxon>Pseudomonadota</taxon>
        <taxon>Alphaproteobacteria</taxon>
        <taxon>Rhodobacterales</taxon>
        <taxon>Roseobacteraceae</taxon>
        <taxon>Rhodalgimonas</taxon>
    </lineage>
</organism>
<accession>A0AAJ1X4R4</accession>